<dbReference type="SUPFAM" id="SSF52047">
    <property type="entry name" value="RNI-like"/>
    <property type="match status" value="1"/>
</dbReference>
<feature type="domain" description="F-box" evidence="1">
    <location>
        <begin position="11"/>
        <end position="65"/>
    </location>
</feature>
<gene>
    <name evidence="2" type="ORF">RND81_06G201800</name>
</gene>
<dbReference type="InterPro" id="IPR036047">
    <property type="entry name" value="F-box-like_dom_sf"/>
</dbReference>
<evidence type="ECO:0000313" key="2">
    <source>
        <dbReference type="EMBL" id="KAK9715961.1"/>
    </source>
</evidence>
<dbReference type="PANTHER" id="PTHR31900">
    <property type="entry name" value="F-BOX/RNI SUPERFAMILY PROTEIN-RELATED"/>
    <property type="match status" value="1"/>
</dbReference>
<dbReference type="EMBL" id="JBDFQZ010000006">
    <property type="protein sequence ID" value="KAK9715961.1"/>
    <property type="molecule type" value="Genomic_DNA"/>
</dbReference>
<dbReference type="Pfam" id="PF24758">
    <property type="entry name" value="LRR_At5g56370"/>
    <property type="match status" value="1"/>
</dbReference>
<dbReference type="AlphaFoldDB" id="A0AAW1KDE8"/>
<proteinExistence type="predicted"/>
<dbReference type="InterPro" id="IPR001810">
    <property type="entry name" value="F-box_dom"/>
</dbReference>
<evidence type="ECO:0000313" key="3">
    <source>
        <dbReference type="Proteomes" id="UP001443914"/>
    </source>
</evidence>
<dbReference type="Gene3D" id="1.20.1280.50">
    <property type="match status" value="1"/>
</dbReference>
<keyword evidence="3" id="KW-1185">Reference proteome</keyword>
<comment type="caution">
    <text evidence="2">The sequence shown here is derived from an EMBL/GenBank/DDBJ whole genome shotgun (WGS) entry which is preliminary data.</text>
</comment>
<evidence type="ECO:0000259" key="1">
    <source>
        <dbReference type="PROSITE" id="PS50181"/>
    </source>
</evidence>
<organism evidence="2 3">
    <name type="scientific">Saponaria officinalis</name>
    <name type="common">Common soapwort</name>
    <name type="synonym">Lychnis saponaria</name>
    <dbReference type="NCBI Taxonomy" id="3572"/>
    <lineage>
        <taxon>Eukaryota</taxon>
        <taxon>Viridiplantae</taxon>
        <taxon>Streptophyta</taxon>
        <taxon>Embryophyta</taxon>
        <taxon>Tracheophyta</taxon>
        <taxon>Spermatophyta</taxon>
        <taxon>Magnoliopsida</taxon>
        <taxon>eudicotyledons</taxon>
        <taxon>Gunneridae</taxon>
        <taxon>Pentapetalae</taxon>
        <taxon>Caryophyllales</taxon>
        <taxon>Caryophyllaceae</taxon>
        <taxon>Caryophylleae</taxon>
        <taxon>Saponaria</taxon>
    </lineage>
</organism>
<dbReference type="PANTHER" id="PTHR31900:SF31">
    <property type="entry name" value="F-BOX_LRR-REPEAT PROTEIN 13-LIKE"/>
    <property type="match status" value="1"/>
</dbReference>
<dbReference type="PROSITE" id="PS50181">
    <property type="entry name" value="FBOX"/>
    <property type="match status" value="1"/>
</dbReference>
<dbReference type="InterPro" id="IPR055411">
    <property type="entry name" value="LRR_FXL15/At3g58940/PEG3-like"/>
</dbReference>
<sequence>MSNKGGRKRGEDRLSSLPNDILIRILSRLPLRSAIVTECLSSQWRGLWTNITSINIETGTSWKYSDDFLNALDEIRLRIVSPFIHRFSFEFIHGVQGKFKPPYLDSWVQQICDRNLRELKLTWCSGGWSSERRQFPSFIFRTQSLVSIELRSSSEWDFPDDWEPIKLPNLKNLGINICPSTCEWVEKQIQLCPSLEQLSLSCNNIFWTFSGLRIVCSNQNLRRLSINLDSLAISHNVVINAPKIEYLAIRASKMSTFSFAKKPIMLREAKIDIFGTTTPPLLSHEINHLMSKFYENISNVRFLGFHINSRYNVSTVFRNTTQLTLTLDMYLSHRISIGMVLSMLEMCPVLDAMTEFF</sequence>
<name>A0AAW1KDE8_SAPOF</name>
<dbReference type="InterPro" id="IPR032675">
    <property type="entry name" value="LRR_dom_sf"/>
</dbReference>
<dbReference type="Gene3D" id="3.80.10.10">
    <property type="entry name" value="Ribonuclease Inhibitor"/>
    <property type="match status" value="1"/>
</dbReference>
<dbReference type="SMART" id="SM00256">
    <property type="entry name" value="FBOX"/>
    <property type="match status" value="1"/>
</dbReference>
<protein>
    <recommendedName>
        <fullName evidence="1">F-box domain-containing protein</fullName>
    </recommendedName>
</protein>
<dbReference type="Proteomes" id="UP001443914">
    <property type="component" value="Unassembled WGS sequence"/>
</dbReference>
<dbReference type="SUPFAM" id="SSF81383">
    <property type="entry name" value="F-box domain"/>
    <property type="match status" value="1"/>
</dbReference>
<reference evidence="2" key="1">
    <citation type="submission" date="2024-03" db="EMBL/GenBank/DDBJ databases">
        <title>WGS assembly of Saponaria officinalis var. Norfolk2.</title>
        <authorList>
            <person name="Jenkins J."/>
            <person name="Shu S."/>
            <person name="Grimwood J."/>
            <person name="Barry K."/>
            <person name="Goodstein D."/>
            <person name="Schmutz J."/>
            <person name="Leebens-Mack J."/>
            <person name="Osbourn A."/>
        </authorList>
    </citation>
    <scope>NUCLEOTIDE SEQUENCE [LARGE SCALE GENOMIC DNA]</scope>
    <source>
        <strain evidence="2">JIC</strain>
    </source>
</reference>
<dbReference type="InterPro" id="IPR050232">
    <property type="entry name" value="FBL13/AtMIF1-like"/>
</dbReference>
<dbReference type="Pfam" id="PF00646">
    <property type="entry name" value="F-box"/>
    <property type="match status" value="1"/>
</dbReference>
<accession>A0AAW1KDE8</accession>